<gene>
    <name evidence="2" type="ORF">E1B28_007450</name>
</gene>
<evidence type="ECO:0000313" key="3">
    <source>
        <dbReference type="Proteomes" id="UP001049176"/>
    </source>
</evidence>
<dbReference type="KEGG" id="more:E1B28_007450"/>
<feature type="compositionally biased region" description="Basic and acidic residues" evidence="1">
    <location>
        <begin position="1"/>
        <end position="11"/>
    </location>
</feature>
<dbReference type="Proteomes" id="UP001049176">
    <property type="component" value="Chromosome 4"/>
</dbReference>
<dbReference type="GeneID" id="66076526"/>
<proteinExistence type="predicted"/>
<organism evidence="2 3">
    <name type="scientific">Marasmius oreades</name>
    <name type="common">fairy-ring Marasmius</name>
    <dbReference type="NCBI Taxonomy" id="181124"/>
    <lineage>
        <taxon>Eukaryota</taxon>
        <taxon>Fungi</taxon>
        <taxon>Dikarya</taxon>
        <taxon>Basidiomycota</taxon>
        <taxon>Agaricomycotina</taxon>
        <taxon>Agaricomycetes</taxon>
        <taxon>Agaricomycetidae</taxon>
        <taxon>Agaricales</taxon>
        <taxon>Marasmiineae</taxon>
        <taxon>Marasmiaceae</taxon>
        <taxon>Marasmius</taxon>
    </lineage>
</organism>
<feature type="compositionally biased region" description="Basic residues" evidence="1">
    <location>
        <begin position="100"/>
        <end position="112"/>
    </location>
</feature>
<accession>A0A9P7S3E4</accession>
<sequence length="177" mass="20111">MREENKLRMEREEDGFGFDEPTRLEVQQESESSDTLLLEEEEDLAEVNIEDKLSKTEKRANASSSNSLPLDAPEIDSDASTSIPACQPAEGQKCSSSEKKGRRSGSKRKKSKKSLERKRAGLDERRKDKRREDAMRREDNRSLRPNTLNEARKAVPFYLVKENKFCASTLSCPNLTG</sequence>
<feature type="compositionally biased region" description="Basic and acidic residues" evidence="1">
    <location>
        <begin position="49"/>
        <end position="60"/>
    </location>
</feature>
<dbReference type="RefSeq" id="XP_043010278.1">
    <property type="nucleotide sequence ID" value="XM_043152192.1"/>
</dbReference>
<dbReference type="EMBL" id="CM032184">
    <property type="protein sequence ID" value="KAG7093808.1"/>
    <property type="molecule type" value="Genomic_DNA"/>
</dbReference>
<feature type="compositionally biased region" description="Basic and acidic residues" evidence="1">
    <location>
        <begin position="113"/>
        <end position="142"/>
    </location>
</feature>
<evidence type="ECO:0000256" key="1">
    <source>
        <dbReference type="SAM" id="MobiDB-lite"/>
    </source>
</evidence>
<protein>
    <submittedName>
        <fullName evidence="2">Uncharacterized protein</fullName>
    </submittedName>
</protein>
<reference evidence="2" key="1">
    <citation type="journal article" date="2021" name="Genome Biol. Evol.">
        <title>The assembled and annotated genome of the fairy-ring fungus Marasmius oreades.</title>
        <authorList>
            <person name="Hiltunen M."/>
            <person name="Ament-Velasquez S.L."/>
            <person name="Johannesson H."/>
        </authorList>
    </citation>
    <scope>NUCLEOTIDE SEQUENCE</scope>
    <source>
        <strain evidence="2">03SP1</strain>
    </source>
</reference>
<dbReference type="AlphaFoldDB" id="A0A9P7S3E4"/>
<evidence type="ECO:0000313" key="2">
    <source>
        <dbReference type="EMBL" id="KAG7093808.1"/>
    </source>
</evidence>
<name>A0A9P7S3E4_9AGAR</name>
<comment type="caution">
    <text evidence="2">The sequence shown here is derived from an EMBL/GenBank/DDBJ whole genome shotgun (WGS) entry which is preliminary data.</text>
</comment>
<keyword evidence="3" id="KW-1185">Reference proteome</keyword>
<feature type="region of interest" description="Disordered" evidence="1">
    <location>
        <begin position="1"/>
        <end position="149"/>
    </location>
</feature>